<reference evidence="11" key="1">
    <citation type="submission" date="2016-08" db="EMBL/GenBank/DDBJ databases">
        <authorList>
            <person name="Varghese N."/>
            <person name="Submissions Spin"/>
        </authorList>
    </citation>
    <scope>NUCLEOTIDE SEQUENCE [LARGE SCALE GENOMIC DNA]</scope>
    <source>
        <strain evidence="11">R-53094</strain>
    </source>
</reference>
<feature type="domain" description="Alpha-L-arabinofuranosidase C-terminal" evidence="9">
    <location>
        <begin position="296"/>
        <end position="478"/>
    </location>
</feature>
<comment type="catalytic activity">
    <reaction evidence="1">
        <text>Hydrolysis of terminal non-reducing alpha-L-arabinofuranoside residues in alpha-L-arabinosides.</text>
        <dbReference type="EC" id="3.2.1.55"/>
    </reaction>
</comment>
<keyword evidence="7" id="KW-0119">Carbohydrate metabolism</keyword>
<dbReference type="STRING" id="1505725.GA0061074_11216"/>
<dbReference type="InterPro" id="IPR055235">
    <property type="entry name" value="ASD1_cat"/>
</dbReference>
<keyword evidence="11" id="KW-1185">Reference proteome</keyword>
<dbReference type="Gene3D" id="3.20.20.80">
    <property type="entry name" value="Glycosidases"/>
    <property type="match status" value="1"/>
</dbReference>
<dbReference type="RefSeq" id="WP_092463372.1">
    <property type="nucleotide sequence ID" value="NZ_BJEE01000001.1"/>
</dbReference>
<dbReference type="EC" id="3.2.1.55" evidence="5"/>
<evidence type="ECO:0000259" key="9">
    <source>
        <dbReference type="SMART" id="SM00813"/>
    </source>
</evidence>
<dbReference type="InterPro" id="IPR013780">
    <property type="entry name" value="Glyco_hydro_b"/>
</dbReference>
<evidence type="ECO:0000256" key="8">
    <source>
        <dbReference type="ARBA" id="ARBA00023295"/>
    </source>
</evidence>
<accession>A0A1C4BJ36</accession>
<comment type="pathway">
    <text evidence="2">Glycan metabolism.</text>
</comment>
<dbReference type="GO" id="GO:0046373">
    <property type="term" value="P:L-arabinose metabolic process"/>
    <property type="evidence" value="ECO:0007669"/>
    <property type="project" value="InterPro"/>
</dbReference>
<dbReference type="SMART" id="SM00813">
    <property type="entry name" value="Alpha-L-AF_C"/>
    <property type="match status" value="1"/>
</dbReference>
<evidence type="ECO:0000256" key="2">
    <source>
        <dbReference type="ARBA" id="ARBA00004881"/>
    </source>
</evidence>
<dbReference type="InterPro" id="IPR010720">
    <property type="entry name" value="Alpha-L-AF_C"/>
</dbReference>
<evidence type="ECO:0000256" key="6">
    <source>
        <dbReference type="ARBA" id="ARBA00022801"/>
    </source>
</evidence>
<dbReference type="Pfam" id="PF06964">
    <property type="entry name" value="Alpha-L-AF_C"/>
    <property type="match status" value="1"/>
</dbReference>
<evidence type="ECO:0000256" key="1">
    <source>
        <dbReference type="ARBA" id="ARBA00001462"/>
    </source>
</evidence>
<dbReference type="GO" id="GO:0046556">
    <property type="term" value="F:alpha-L-arabinofuranosidase activity"/>
    <property type="evidence" value="ECO:0007669"/>
    <property type="project" value="UniProtKB-EC"/>
</dbReference>
<evidence type="ECO:0000256" key="7">
    <source>
        <dbReference type="ARBA" id="ARBA00023277"/>
    </source>
</evidence>
<dbReference type="SUPFAM" id="SSF51445">
    <property type="entry name" value="(Trans)glycosidases"/>
    <property type="match status" value="1"/>
</dbReference>
<gene>
    <name evidence="10" type="ORF">GA0061074_11216</name>
</gene>
<name>A0A1C4BJ36_9LACO</name>
<dbReference type="AlphaFoldDB" id="A0A1C4BJ36"/>
<dbReference type="GO" id="GO:0000272">
    <property type="term" value="P:polysaccharide catabolic process"/>
    <property type="evidence" value="ECO:0007669"/>
    <property type="project" value="TreeGrafter"/>
</dbReference>
<sequence length="485" mass="55194">MTIKVNNTQAGPKISKYIYGQFSEHLGRGIYEGLYVGEDSKIPNVNGMRTDVVEALKEIHVPVLRWPGGLFADTYHWQQGIGPKANRKRIVNTNWGDVVEDNSFGTHEYFELLNQLGAEAYINANIGSGTVQEMAEWVEYMTMPGESPMSELRQANGRKEPWHLKFFGIGNENWGGGGNMRPEYYSDVYRQYQTFLPQYDKDQPIYRVACGPNEDDYDWTETVMKNAAQYIDGFSLHYYTLPTGDWINDKGSATGFTEKVWYDTMTRAALMDRLITKHSEIMDKYDPNKRVNLIVDEWGTWFDVEEGTNPGFLYQQNTIRDVLTGAITLNIFHKHADRVKMANIAQMVNVLQAMILTDGEKMLKTPTYYLFDMYQKHMDAELVNLVDEDELPNNVTYTASKKNDELTISLANYDVANEKELDIAFDELPSEIKEATIITADVMDAHNTFDQPDNVVLQKFTGASLASGKLHMTLPTMSVVSVTLI</sequence>
<dbReference type="Gene3D" id="2.60.40.1180">
    <property type="entry name" value="Golgi alpha-mannosidase II"/>
    <property type="match status" value="1"/>
</dbReference>
<dbReference type="EMBL" id="FMAO01000012">
    <property type="protein sequence ID" value="SCC06857.1"/>
    <property type="molecule type" value="Genomic_DNA"/>
</dbReference>
<dbReference type="OrthoDB" id="9758333at2"/>
<organism evidence="10 11">
    <name type="scientific">Weissella bombi</name>
    <dbReference type="NCBI Taxonomy" id="1505725"/>
    <lineage>
        <taxon>Bacteria</taxon>
        <taxon>Bacillati</taxon>
        <taxon>Bacillota</taxon>
        <taxon>Bacilli</taxon>
        <taxon>Lactobacillales</taxon>
        <taxon>Lactobacillaceae</taxon>
        <taxon>Weissella</taxon>
    </lineage>
</organism>
<evidence type="ECO:0000256" key="5">
    <source>
        <dbReference type="ARBA" id="ARBA00012670"/>
    </source>
</evidence>
<dbReference type="Proteomes" id="UP000199268">
    <property type="component" value="Unassembled WGS sequence"/>
</dbReference>
<comment type="subunit">
    <text evidence="4">Homohexamer; trimer of dimers.</text>
</comment>
<dbReference type="SUPFAM" id="SSF51011">
    <property type="entry name" value="Glycosyl hydrolase domain"/>
    <property type="match status" value="1"/>
</dbReference>
<keyword evidence="8" id="KW-0326">Glycosidase</keyword>
<dbReference type="PANTHER" id="PTHR43576">
    <property type="entry name" value="ALPHA-L-ARABINOFURANOSIDASE C-RELATED"/>
    <property type="match status" value="1"/>
</dbReference>
<evidence type="ECO:0000256" key="3">
    <source>
        <dbReference type="ARBA" id="ARBA00007186"/>
    </source>
</evidence>
<evidence type="ECO:0000313" key="10">
    <source>
        <dbReference type="EMBL" id="SCC06857.1"/>
    </source>
</evidence>
<protein>
    <recommendedName>
        <fullName evidence="5">non-reducing end alpha-L-arabinofuranosidase</fullName>
        <ecNumber evidence="5">3.2.1.55</ecNumber>
    </recommendedName>
</protein>
<comment type="similarity">
    <text evidence="3">Belongs to the glycosyl hydrolase 51 family.</text>
</comment>
<keyword evidence="6" id="KW-0378">Hydrolase</keyword>
<dbReference type="InterPro" id="IPR017853">
    <property type="entry name" value="GH"/>
</dbReference>
<proteinExistence type="inferred from homology"/>
<evidence type="ECO:0000256" key="4">
    <source>
        <dbReference type="ARBA" id="ARBA00011165"/>
    </source>
</evidence>
<dbReference type="PANTHER" id="PTHR43576:SF2">
    <property type="entry name" value="INTRACELLULAR EXO-ALPHA-L-ARABINOFURANOSIDASE 2"/>
    <property type="match status" value="1"/>
</dbReference>
<dbReference type="Pfam" id="PF22848">
    <property type="entry name" value="ASD1_dom"/>
    <property type="match status" value="1"/>
</dbReference>
<evidence type="ECO:0000313" key="11">
    <source>
        <dbReference type="Proteomes" id="UP000199268"/>
    </source>
</evidence>